<reference evidence="2" key="2">
    <citation type="submission" date="2025-08" db="UniProtKB">
        <authorList>
            <consortium name="Ensembl"/>
        </authorList>
    </citation>
    <scope>IDENTIFICATION</scope>
</reference>
<dbReference type="Ensembl" id="ENSPEMT00000035270.1">
    <property type="protein sequence ID" value="ENSPEMP00000035014.1"/>
    <property type="gene ID" value="ENSPEMG00000026769.1"/>
</dbReference>
<evidence type="ECO:0000313" key="2">
    <source>
        <dbReference type="Ensembl" id="ENSPEMP00000035014.1"/>
    </source>
</evidence>
<evidence type="ECO:0000256" key="1">
    <source>
        <dbReference type="SAM" id="Coils"/>
    </source>
</evidence>
<keyword evidence="3" id="KW-1185">Reference proteome</keyword>
<dbReference type="Proteomes" id="UP000694547">
    <property type="component" value="Chromosome 1"/>
</dbReference>
<keyword evidence="1" id="KW-0175">Coiled coil</keyword>
<reference evidence="2" key="3">
    <citation type="submission" date="2025-09" db="UniProtKB">
        <authorList>
            <consortium name="Ensembl"/>
        </authorList>
    </citation>
    <scope>IDENTIFICATION</scope>
</reference>
<protein>
    <recommendedName>
        <fullName evidence="4">Interferon-induced very large GTPase 1-like</fullName>
    </recommendedName>
</protein>
<evidence type="ECO:0000313" key="3">
    <source>
        <dbReference type="Proteomes" id="UP000694547"/>
    </source>
</evidence>
<sequence length="374" mass="43297">METTKCIPDESQSKSRKRQDLQEMLTEVGLSVDYWLPKLQEDLGVNCAQALQYLEEKDLQKLKSQTQHTWEKKALEKLLDLSQPKSVAEFQETPGEMIKNRQRQAGQALQELRALQLEGKSRQEEAVRRKEAELRQAMEIPEECWPRPEVPLKDITETMERHLSHMEQTLANTQNFSDRDLLRFTSGGLALQGIYKTCHQKDLLVRREELLKVPKEFFLSGSEQGKRMETKEFTSSKEESLFTETVQKFGFRLTLSAKGGGWGFHLEGGMDKVKHSKSEDAHQSHYKHSYFCSSMFSYNPLASIHFRNDQLQLSTAALKELKIIEEQLEHTDGPDRFLAVRNRTENFFNRFGSHATLFINIQIKSHFSTNKISP</sequence>
<feature type="coiled-coil region" evidence="1">
    <location>
        <begin position="98"/>
        <end position="140"/>
    </location>
</feature>
<name>A0A8C8W3L4_PERMB</name>
<dbReference type="GeneTree" id="ENSGT00940000154393"/>
<organism evidence="2 3">
    <name type="scientific">Peromyscus maniculatus bairdii</name>
    <name type="common">Prairie deer mouse</name>
    <dbReference type="NCBI Taxonomy" id="230844"/>
    <lineage>
        <taxon>Eukaryota</taxon>
        <taxon>Metazoa</taxon>
        <taxon>Chordata</taxon>
        <taxon>Craniata</taxon>
        <taxon>Vertebrata</taxon>
        <taxon>Euteleostomi</taxon>
        <taxon>Mammalia</taxon>
        <taxon>Eutheria</taxon>
        <taxon>Euarchontoglires</taxon>
        <taxon>Glires</taxon>
        <taxon>Rodentia</taxon>
        <taxon>Myomorpha</taxon>
        <taxon>Muroidea</taxon>
        <taxon>Cricetidae</taxon>
        <taxon>Neotominae</taxon>
        <taxon>Peromyscus</taxon>
    </lineage>
</organism>
<accession>A0A8C8W3L4</accession>
<proteinExistence type="predicted"/>
<evidence type="ECO:0008006" key="4">
    <source>
        <dbReference type="Google" id="ProtNLM"/>
    </source>
</evidence>
<reference evidence="2 3" key="1">
    <citation type="submission" date="2018-10" db="EMBL/GenBank/DDBJ databases">
        <title>Improved assembly of the deer mouse Peromyscus maniculatus genome.</title>
        <authorList>
            <person name="Lassance J.-M."/>
            <person name="Hoekstra H.E."/>
        </authorList>
    </citation>
    <scope>NUCLEOTIDE SEQUENCE [LARGE SCALE GENOMIC DNA]</scope>
</reference>
<dbReference type="AlphaFoldDB" id="A0A8C8W3L4"/>